<dbReference type="AlphaFoldDB" id="A0A840F5X4"/>
<gene>
    <name evidence="1" type="ORF">GGQ80_001212</name>
</gene>
<dbReference type="EMBL" id="JACIEV010000003">
    <property type="protein sequence ID" value="MBB4153310.1"/>
    <property type="molecule type" value="Genomic_DNA"/>
</dbReference>
<proteinExistence type="predicted"/>
<evidence type="ECO:0008006" key="3">
    <source>
        <dbReference type="Google" id="ProtNLM"/>
    </source>
</evidence>
<organism evidence="1 2">
    <name type="scientific">Sphingomonas jinjuensis</name>
    <dbReference type="NCBI Taxonomy" id="535907"/>
    <lineage>
        <taxon>Bacteria</taxon>
        <taxon>Pseudomonadati</taxon>
        <taxon>Pseudomonadota</taxon>
        <taxon>Alphaproteobacteria</taxon>
        <taxon>Sphingomonadales</taxon>
        <taxon>Sphingomonadaceae</taxon>
        <taxon>Sphingomonas</taxon>
    </lineage>
</organism>
<dbReference type="Proteomes" id="UP000529795">
    <property type="component" value="Unassembled WGS sequence"/>
</dbReference>
<dbReference type="Gene3D" id="3.30.2370.10">
    <property type="entry name" value="putative pyruvate dehydrogenase"/>
    <property type="match status" value="1"/>
</dbReference>
<evidence type="ECO:0000313" key="2">
    <source>
        <dbReference type="Proteomes" id="UP000529795"/>
    </source>
</evidence>
<comment type="caution">
    <text evidence="1">The sequence shown here is derived from an EMBL/GenBank/DDBJ whole genome shotgun (WGS) entry which is preliminary data.</text>
</comment>
<dbReference type="Pfam" id="PF16826">
    <property type="entry name" value="DUF5076"/>
    <property type="match status" value="1"/>
</dbReference>
<dbReference type="InterPro" id="IPR031796">
    <property type="entry name" value="DUF5076"/>
</dbReference>
<protein>
    <recommendedName>
        <fullName evidence="3">DUF5076 domain-containing protein</fullName>
    </recommendedName>
</protein>
<sequence>MNGIKKPRPGAIRIPANAPLTKQSAEVMRVWVTHQAGSTVFIDAGLLADPHMFGHLIADTVRHAAKAYAGTNDMAEDAALQRIVDGLGEELREQFNSITPMQGSTN</sequence>
<evidence type="ECO:0000313" key="1">
    <source>
        <dbReference type="EMBL" id="MBB4153310.1"/>
    </source>
</evidence>
<name>A0A840F5X4_9SPHN</name>
<dbReference type="RefSeq" id="WP_183983011.1">
    <property type="nucleotide sequence ID" value="NZ_JACIEV010000003.1"/>
</dbReference>
<accession>A0A840F5X4</accession>
<reference evidence="1 2" key="1">
    <citation type="submission" date="2020-08" db="EMBL/GenBank/DDBJ databases">
        <title>Genomic Encyclopedia of Type Strains, Phase IV (KMG-IV): sequencing the most valuable type-strain genomes for metagenomic binning, comparative biology and taxonomic classification.</title>
        <authorList>
            <person name="Goeker M."/>
        </authorList>
    </citation>
    <scope>NUCLEOTIDE SEQUENCE [LARGE SCALE GENOMIC DNA]</scope>
    <source>
        <strain evidence="1 2">YC6723</strain>
    </source>
</reference>
<keyword evidence="2" id="KW-1185">Reference proteome</keyword>